<keyword evidence="3" id="KW-0862">Zinc</keyword>
<dbReference type="Gene3D" id="1.10.10.10">
    <property type="entry name" value="Winged helix-like DNA-binding domain superfamily/Winged helix DNA-binding domain"/>
    <property type="match status" value="1"/>
</dbReference>
<feature type="region of interest" description="Disordered" evidence="4">
    <location>
        <begin position="1130"/>
        <end position="1241"/>
    </location>
</feature>
<evidence type="ECO:0000259" key="6">
    <source>
        <dbReference type="PROSITE" id="PS50090"/>
    </source>
</evidence>
<feature type="domain" description="Myb-like" evidence="6">
    <location>
        <begin position="564"/>
        <end position="606"/>
    </location>
</feature>
<sequence length="1296" mass="141974">MATQRKSNRQNGTDALAQLDIDRGRNDQKLKSRFEHIFRKYEHDFTGVGDEFDIHTDEIVVNNGHLEHMRSEVDSGKTASSRFVKTFREKLAHEDESGSSDEDSNSNDDDDDADDQIQSDSDGGSEGVDGTQLAHRTPATSRMADSGTHKSTLLGSDRRPPRLPQLMHLLAGEGTPQRPLEIPDDGESESESVSSESTASTTTSNAMVDQALDRRQSSQAQSRARSQRPAADDETVHALGMSIAKQLAKLMGATSKKKKKKSTTMHRAADPVWSYPEIQIAAKYKRKRSISPVAQPQLSSPVAASPDSQSLWAVSDSPQPGKRRRQTRSMSTASTVVRKFGKASESSDNKRCWNCSLTRSSSWQKGPHGQDLCRSCGQYYEHHGRMKGFDSATPPPSDEQQPAEQGGDIDVSPTVPATSEPTGSSQELGVTTTDEDGPPTTLERAPETAAEPPTDELRTSTTESYAANTSRQMARSDIKRKPWSVEEDALIIRLKEYDRLSWDTIAERFPDRAASAIQKTYSVRLKGVDCPARVLFNDQLHADEVAGKAAKGETDRDGTPDWQWSAQQDELLLELREGDELDWKEIADILPGHSPAAVEHRYELLAGPRPSGRQITDNGQSSEFNTAWRTRQRYTAEEDALIIRLREVDGMSWHQIAQKFDNRSEHSVQSRYSVALRPSKREGTPAVSINAVAVHPGAGSGVSQHNPQFTRPSEQPSICAIKQRTSRSRHSLPVTASSSTQRTGNALLRQALGNSHRRRSDHSTMPSHVALNEPFALDPALRESPTAYDARDRALVSDNFMIPSEAESSAASLQLEEEMQSAHDMQADTIRPDVITISTADSGHNSATTVSRRSTRQITGGLPQEPAQPLGTAMNGTTDGASTDHPTSIPQSVSVEARVETEDDMSYAFDASDLDSAAQQEFACDDPPRTRGKARRHRKNQTSPSPVSVTAAVSTADQNTDIEDASLNPVADTPGPAQQPHLSFSQLVAMAFSSMSTANMSTTDIFSWIESNYSYYSTAPRSWKNFVRDELRTNEQYEVETARKRNTVWRIKGQQSGAPLDTHDEPDDIQGSDTVNALSIPDSDEADIVVGTPFQQSELTLKRRVTFSPVVTVTTPVPVMRLKPSAALRTHVARSKSGQQLSPGSLEIPNSASSSASPLETGVAVSKGIRDGSEESVVDGEPFASTTTRRSGRGIQPTPGRKATHKSGSSDRTVTADNSSSPAFMKPTRPTSIYKTPKQPGWPRIAKLKSHTDPARRHSTPIINHKFMTPKVGMRRRVVETPVRELHDPEEDELAG</sequence>
<feature type="domain" description="Myb-like" evidence="6">
    <location>
        <begin position="631"/>
        <end position="676"/>
    </location>
</feature>
<dbReference type="PANTHER" id="PTHR45614:SF25">
    <property type="entry name" value="MYB PROTEIN"/>
    <property type="match status" value="1"/>
</dbReference>
<evidence type="ECO:0000313" key="10">
    <source>
        <dbReference type="Proteomes" id="UP001056384"/>
    </source>
</evidence>
<dbReference type="InterPro" id="IPR000679">
    <property type="entry name" value="Znf_GATA"/>
</dbReference>
<dbReference type="GO" id="GO:0042393">
    <property type="term" value="F:histone binding"/>
    <property type="evidence" value="ECO:0007669"/>
    <property type="project" value="InterPro"/>
</dbReference>
<feature type="region of interest" description="Disordered" evidence="4">
    <location>
        <begin position="724"/>
        <end position="745"/>
    </location>
</feature>
<feature type="domain" description="Fork-head" evidence="5">
    <location>
        <begin position="979"/>
        <end position="1037"/>
    </location>
</feature>
<dbReference type="Pfam" id="PF13921">
    <property type="entry name" value="Myb_DNA-bind_6"/>
    <property type="match status" value="2"/>
</dbReference>
<feature type="region of interest" description="Disordered" evidence="4">
    <location>
        <begin position="91"/>
        <end position="235"/>
    </location>
</feature>
<feature type="compositionally biased region" description="Polar residues" evidence="4">
    <location>
        <begin position="1"/>
        <end position="13"/>
    </location>
</feature>
<dbReference type="Gene3D" id="3.30.50.10">
    <property type="entry name" value="Erythroid Transcription Factor GATA-1, subunit A"/>
    <property type="match status" value="1"/>
</dbReference>
<feature type="compositionally biased region" description="Polar residues" evidence="4">
    <location>
        <begin position="415"/>
        <end position="432"/>
    </location>
</feature>
<evidence type="ECO:0000259" key="5">
    <source>
        <dbReference type="PROSITE" id="PS50039"/>
    </source>
</evidence>
<keyword evidence="3" id="KW-0479">Metal-binding</keyword>
<dbReference type="InterPro" id="IPR013088">
    <property type="entry name" value="Znf_NHR/GATA"/>
</dbReference>
<feature type="compositionally biased region" description="Low complexity" evidence="4">
    <location>
        <begin position="217"/>
        <end position="229"/>
    </location>
</feature>
<feature type="region of interest" description="Disordered" evidence="4">
    <location>
        <begin position="697"/>
        <end position="716"/>
    </location>
</feature>
<feature type="domain" description="GATA-type" evidence="7">
    <location>
        <begin position="346"/>
        <end position="387"/>
    </location>
</feature>
<proteinExistence type="predicted"/>
<dbReference type="SUPFAM" id="SSF57716">
    <property type="entry name" value="Glucocorticoid receptor-like (DNA-binding domain)"/>
    <property type="match status" value="1"/>
</dbReference>
<dbReference type="PROSITE" id="PS51294">
    <property type="entry name" value="HTH_MYB"/>
    <property type="match status" value="1"/>
</dbReference>
<dbReference type="Gene3D" id="1.10.20.10">
    <property type="entry name" value="Histone, subunit A"/>
    <property type="match status" value="1"/>
</dbReference>
<evidence type="ECO:0000256" key="3">
    <source>
        <dbReference type="PROSITE-ProRule" id="PRU00094"/>
    </source>
</evidence>
<dbReference type="EMBL" id="CP099423">
    <property type="protein sequence ID" value="USW54713.1"/>
    <property type="molecule type" value="Genomic_DNA"/>
</dbReference>
<dbReference type="InterPro" id="IPR017930">
    <property type="entry name" value="Myb_dom"/>
</dbReference>
<dbReference type="InterPro" id="IPR036388">
    <property type="entry name" value="WH-like_DNA-bd_sf"/>
</dbReference>
<dbReference type="GO" id="GO:0046982">
    <property type="term" value="F:protein heterodimerization activity"/>
    <property type="evidence" value="ECO:0007669"/>
    <property type="project" value="InterPro"/>
</dbReference>
<dbReference type="PANTHER" id="PTHR45614">
    <property type="entry name" value="MYB PROTEIN-RELATED"/>
    <property type="match status" value="1"/>
</dbReference>
<dbReference type="SMART" id="SM00339">
    <property type="entry name" value="FH"/>
    <property type="match status" value="1"/>
</dbReference>
<keyword evidence="2" id="KW-0539">Nucleus</keyword>
<dbReference type="CDD" id="cd00167">
    <property type="entry name" value="SANT"/>
    <property type="match status" value="3"/>
</dbReference>
<feature type="region of interest" description="Disordered" evidence="4">
    <location>
        <begin position="921"/>
        <end position="960"/>
    </location>
</feature>
<keyword evidence="1 2" id="KW-0238">DNA-binding</keyword>
<feature type="compositionally biased region" description="Polar residues" evidence="4">
    <location>
        <begin position="1206"/>
        <end position="1222"/>
    </location>
</feature>
<feature type="DNA-binding region" description="Fork-head" evidence="2">
    <location>
        <begin position="979"/>
        <end position="1037"/>
    </location>
</feature>
<feature type="region of interest" description="Disordered" evidence="4">
    <location>
        <begin position="839"/>
        <end position="891"/>
    </location>
</feature>
<dbReference type="SUPFAM" id="SSF46785">
    <property type="entry name" value="Winged helix' DNA-binding domain"/>
    <property type="match status" value="1"/>
</dbReference>
<feature type="compositionally biased region" description="Polar residues" evidence="4">
    <location>
        <begin position="839"/>
        <end position="858"/>
    </location>
</feature>
<comment type="subcellular location">
    <subcellularLocation>
        <location evidence="2">Nucleus</location>
    </subcellularLocation>
</comment>
<dbReference type="InterPro" id="IPR009072">
    <property type="entry name" value="Histone-fold"/>
</dbReference>
<dbReference type="InterPro" id="IPR050560">
    <property type="entry name" value="MYB_TF"/>
</dbReference>
<dbReference type="InterPro" id="IPR018465">
    <property type="entry name" value="Scm3/HJURP"/>
</dbReference>
<evidence type="ECO:0000259" key="7">
    <source>
        <dbReference type="PROSITE" id="PS50114"/>
    </source>
</evidence>
<feature type="domain" description="HTH myb-type" evidence="8">
    <location>
        <begin position="635"/>
        <end position="680"/>
    </location>
</feature>
<feature type="compositionally biased region" description="Low complexity" evidence="4">
    <location>
        <begin position="942"/>
        <end position="956"/>
    </location>
</feature>
<gene>
    <name evidence="9" type="ORF">Slin15195_G080320</name>
</gene>
<dbReference type="SMART" id="SM00717">
    <property type="entry name" value="SANT"/>
    <property type="match status" value="3"/>
</dbReference>
<evidence type="ECO:0000256" key="1">
    <source>
        <dbReference type="ARBA" id="ARBA00023125"/>
    </source>
</evidence>
<dbReference type="OrthoDB" id="2420608at2759"/>
<evidence type="ECO:0000313" key="9">
    <source>
        <dbReference type="EMBL" id="USW54713.1"/>
    </source>
</evidence>
<dbReference type="GO" id="GO:0008270">
    <property type="term" value="F:zinc ion binding"/>
    <property type="evidence" value="ECO:0007669"/>
    <property type="project" value="UniProtKB-KW"/>
</dbReference>
<dbReference type="InterPro" id="IPR009057">
    <property type="entry name" value="Homeodomain-like_sf"/>
</dbReference>
<dbReference type="GO" id="GO:0005634">
    <property type="term" value="C:nucleus"/>
    <property type="evidence" value="ECO:0007669"/>
    <property type="project" value="UniProtKB-SubCell"/>
</dbReference>
<evidence type="ECO:0000259" key="8">
    <source>
        <dbReference type="PROSITE" id="PS51294"/>
    </source>
</evidence>
<dbReference type="Gene3D" id="1.10.10.60">
    <property type="entry name" value="Homeodomain-like"/>
    <property type="match status" value="2"/>
</dbReference>
<dbReference type="GO" id="GO:0000978">
    <property type="term" value="F:RNA polymerase II cis-regulatory region sequence-specific DNA binding"/>
    <property type="evidence" value="ECO:0007669"/>
    <property type="project" value="TreeGrafter"/>
</dbReference>
<feature type="region of interest" description="Disordered" evidence="4">
    <location>
        <begin position="1"/>
        <end position="26"/>
    </location>
</feature>
<feature type="domain" description="Myb-like" evidence="6">
    <location>
        <begin position="475"/>
        <end position="525"/>
    </location>
</feature>
<dbReference type="PROSITE" id="PS50114">
    <property type="entry name" value="GATA_ZN_FINGER_2"/>
    <property type="match status" value="1"/>
</dbReference>
<feature type="compositionally biased region" description="Polar residues" evidence="4">
    <location>
        <begin position="874"/>
        <end position="891"/>
    </location>
</feature>
<feature type="compositionally biased region" description="Acidic residues" evidence="4">
    <location>
        <begin position="97"/>
        <end position="117"/>
    </location>
</feature>
<dbReference type="InterPro" id="IPR001005">
    <property type="entry name" value="SANT/Myb"/>
</dbReference>
<organism evidence="9 10">
    <name type="scientific">Septoria linicola</name>
    <dbReference type="NCBI Taxonomy" id="215465"/>
    <lineage>
        <taxon>Eukaryota</taxon>
        <taxon>Fungi</taxon>
        <taxon>Dikarya</taxon>
        <taxon>Ascomycota</taxon>
        <taxon>Pezizomycotina</taxon>
        <taxon>Dothideomycetes</taxon>
        <taxon>Dothideomycetidae</taxon>
        <taxon>Mycosphaerellales</taxon>
        <taxon>Mycosphaerellaceae</taxon>
        <taxon>Septoria</taxon>
    </lineage>
</organism>
<feature type="compositionally biased region" description="Polar residues" evidence="4">
    <location>
        <begin position="734"/>
        <end position="744"/>
    </location>
</feature>
<feature type="region of interest" description="Disordered" evidence="4">
    <location>
        <begin position="387"/>
        <end position="473"/>
    </location>
</feature>
<dbReference type="InterPro" id="IPR036390">
    <property type="entry name" value="WH_DNA-bd_sf"/>
</dbReference>
<protein>
    <submittedName>
        <fullName evidence="9">Centromere protein Scm3/HJURP</fullName>
    </submittedName>
</protein>
<feature type="compositionally biased region" description="Polar residues" evidence="4">
    <location>
        <begin position="701"/>
        <end position="716"/>
    </location>
</feature>
<feature type="compositionally biased region" description="Polar residues" evidence="4">
    <location>
        <begin position="292"/>
        <end position="318"/>
    </location>
</feature>
<reference evidence="9" key="1">
    <citation type="submission" date="2022-06" db="EMBL/GenBank/DDBJ databases">
        <title>Complete genome sequences of two strains of the flax pathogen Septoria linicola.</title>
        <authorList>
            <person name="Lapalu N."/>
            <person name="Simon A."/>
            <person name="Demenou B."/>
            <person name="Paumier D."/>
            <person name="Guillot M.-P."/>
            <person name="Gout L."/>
            <person name="Valade R."/>
        </authorList>
    </citation>
    <scope>NUCLEOTIDE SEQUENCE</scope>
    <source>
        <strain evidence="9">SE15195</strain>
    </source>
</reference>
<dbReference type="Pfam" id="PF00250">
    <property type="entry name" value="Forkhead"/>
    <property type="match status" value="1"/>
</dbReference>
<keyword evidence="10" id="KW-1185">Reference proteome</keyword>
<dbReference type="InterPro" id="IPR001766">
    <property type="entry name" value="Fork_head_dom"/>
</dbReference>
<dbReference type="Proteomes" id="UP001056384">
    <property type="component" value="Chromosome 6"/>
</dbReference>
<feature type="compositionally biased region" description="Polar residues" evidence="4">
    <location>
        <begin position="459"/>
        <end position="473"/>
    </location>
</feature>
<feature type="region of interest" description="Disordered" evidence="4">
    <location>
        <begin position="292"/>
        <end position="351"/>
    </location>
</feature>
<evidence type="ECO:0000256" key="2">
    <source>
        <dbReference type="PROSITE-ProRule" id="PRU00089"/>
    </source>
</evidence>
<dbReference type="PROSITE" id="PS50039">
    <property type="entry name" value="FORK_HEAD_3"/>
    <property type="match status" value="1"/>
</dbReference>
<name>A0A9Q9AWZ1_9PEZI</name>
<evidence type="ECO:0000256" key="4">
    <source>
        <dbReference type="SAM" id="MobiDB-lite"/>
    </source>
</evidence>
<feature type="compositionally biased region" description="Basic residues" evidence="4">
    <location>
        <begin position="930"/>
        <end position="940"/>
    </location>
</feature>
<dbReference type="PROSITE" id="PS50090">
    <property type="entry name" value="MYB_LIKE"/>
    <property type="match status" value="3"/>
</dbReference>
<feature type="compositionally biased region" description="Low complexity" evidence="4">
    <location>
        <begin position="191"/>
        <end position="204"/>
    </location>
</feature>
<keyword evidence="3" id="KW-0863">Zinc-finger</keyword>
<dbReference type="Pfam" id="PF10384">
    <property type="entry name" value="Scm3"/>
    <property type="match status" value="1"/>
</dbReference>
<dbReference type="GO" id="GO:0000981">
    <property type="term" value="F:DNA-binding transcription factor activity, RNA polymerase II-specific"/>
    <property type="evidence" value="ECO:0007669"/>
    <property type="project" value="TreeGrafter"/>
</dbReference>
<dbReference type="SUPFAM" id="SSF46689">
    <property type="entry name" value="Homeodomain-like"/>
    <property type="match status" value="2"/>
</dbReference>
<dbReference type="SMART" id="SM00401">
    <property type="entry name" value="ZnF_GATA"/>
    <property type="match status" value="1"/>
</dbReference>
<accession>A0A9Q9AWZ1</accession>
<feature type="compositionally biased region" description="Polar residues" evidence="4">
    <location>
        <begin position="1136"/>
        <end position="1158"/>
    </location>
</feature>